<evidence type="ECO:0000313" key="8">
    <source>
        <dbReference type="Proteomes" id="UP000095280"/>
    </source>
</evidence>
<dbReference type="AlphaFoldDB" id="A0A1I8J6G6"/>
<feature type="domain" description="Methyltransferase" evidence="7">
    <location>
        <begin position="380"/>
        <end position="481"/>
    </location>
</feature>
<dbReference type="Pfam" id="PF07114">
    <property type="entry name" value="TMEM126"/>
    <property type="match status" value="1"/>
</dbReference>
<feature type="compositionally biased region" description="Polar residues" evidence="6">
    <location>
        <begin position="1"/>
        <end position="12"/>
    </location>
</feature>
<evidence type="ECO:0000256" key="3">
    <source>
        <dbReference type="ARBA" id="ARBA00022989"/>
    </source>
</evidence>
<comment type="subcellular location">
    <subcellularLocation>
        <location evidence="1">Mitochondrion membrane</location>
        <topology evidence="1">Multi-pass membrane protein</topology>
    </subcellularLocation>
</comment>
<dbReference type="SUPFAM" id="SSF53335">
    <property type="entry name" value="S-adenosyl-L-methionine-dependent methyltransferases"/>
    <property type="match status" value="1"/>
</dbReference>
<dbReference type="InterPro" id="IPR029063">
    <property type="entry name" value="SAM-dependent_MTases_sf"/>
</dbReference>
<organism evidence="8 10">
    <name type="scientific">Macrostomum lignano</name>
    <dbReference type="NCBI Taxonomy" id="282301"/>
    <lineage>
        <taxon>Eukaryota</taxon>
        <taxon>Metazoa</taxon>
        <taxon>Spiralia</taxon>
        <taxon>Lophotrochozoa</taxon>
        <taxon>Platyhelminthes</taxon>
        <taxon>Rhabditophora</taxon>
        <taxon>Macrostomorpha</taxon>
        <taxon>Macrostomida</taxon>
        <taxon>Macrostomidae</taxon>
        <taxon>Macrostomum</taxon>
    </lineage>
</organism>
<dbReference type="Pfam" id="PF13679">
    <property type="entry name" value="Methyltransf_32"/>
    <property type="match status" value="1"/>
</dbReference>
<dbReference type="PANTHER" id="PTHR13369">
    <property type="match status" value="1"/>
</dbReference>
<evidence type="ECO:0000259" key="7">
    <source>
        <dbReference type="Pfam" id="PF13679"/>
    </source>
</evidence>
<evidence type="ECO:0000256" key="2">
    <source>
        <dbReference type="ARBA" id="ARBA00022692"/>
    </source>
</evidence>
<keyword evidence="8" id="KW-1185">Reference proteome</keyword>
<dbReference type="WBParaSite" id="maker-uti_cns_0000842-snap-gene-0.4-mRNA-1">
    <property type="protein sequence ID" value="maker-uti_cns_0000842-snap-gene-0.4-mRNA-1"/>
    <property type="gene ID" value="maker-uti_cns_0000842-snap-gene-0.4"/>
</dbReference>
<evidence type="ECO:0000256" key="5">
    <source>
        <dbReference type="ARBA" id="ARBA00023136"/>
    </source>
</evidence>
<sequence length="814" mass="87282">MATASLATSLTSVVAMATPGGSNAESAERLLAKLSLETPEQPDSSTAAPPPVAKDADSVPTDADLVPTDAAVPLDLYLESDESGRALTLQSKAALLMALYPEPRPCRVHLTGGSADEAEEKLAGEVVLVHGGARNPGTELPALACPAVLYAGLPSVVRALAERGGAVCQALLGPHSVCLKACKERSRWTRLCELTCPGQLGTWALPGSDDAQPPACLADLELALERPRYKPRPFLEGKRPTLVDILIVCYLRDVARKANRPPLPLGHRTADLLARLSADPAFAAAAAVTDKFETEYRPAAGDAPRLTDKRAQVPGLCTESLRQLLDRLEPAVSLPWQPEAEASPLPPLPDWLAAEVPPERAARKRQQLASLAADVLPLARPGHVIVDFCSGSGYLGLLLAHLLPQCRIVLVENKLESLQFALDRLGQLGLPNVRIVQSNLCNFRAAFDIGVALHACGSASDLVLEACVRARAACVLSPCCHGATKPGPGLAYPRSSAASAAGLASLEHAQLCHAADRITGRQSRQLLAKRALRLLDSDRALAMREAGYGRVRLALMRPDTCSPKNSILASAPDRTATAQRQNIQGSPGYVVYYHHSQRGSLPPGAVPLNPQEVLDRRHHAANAWRPREQVWSLPLHDYVCTYPTLVSSALIAGNHRLMLSLGVARMSYSMACCIFPTYMQVMASKQMLLNSLLTNPIQCPPCVMLRGAGLGLAFGILMPYVYSFFLHSTAARILQSAPVPANLTDWRQQFALLRRLVTGEKRLLAVLAPAVSIYGAWLADRMRRHSIFLNDASRRALQDLPNQRGGGSQAEEAG</sequence>
<accession>A0A1I8J6G6</accession>
<evidence type="ECO:0000256" key="6">
    <source>
        <dbReference type="SAM" id="MobiDB-lite"/>
    </source>
</evidence>
<dbReference type="InterPro" id="IPR009801">
    <property type="entry name" value="TMEM126"/>
</dbReference>
<dbReference type="PANTHER" id="PTHR13369:SF0">
    <property type="entry name" value="GLUTATHIONE S-TRANSFERASE C-TERMINAL DOMAIN-CONTAINING PROTEIN"/>
    <property type="match status" value="1"/>
</dbReference>
<keyword evidence="5" id="KW-0472">Membrane</keyword>
<keyword evidence="3" id="KW-1133">Transmembrane helix</keyword>
<evidence type="ECO:0000313" key="9">
    <source>
        <dbReference type="WBParaSite" id="maker-uti_cns_0000842-snap-gene-0.4-mRNA-1"/>
    </source>
</evidence>
<dbReference type="GO" id="GO:0031966">
    <property type="term" value="C:mitochondrial membrane"/>
    <property type="evidence" value="ECO:0007669"/>
    <property type="project" value="UniProtKB-SubCell"/>
</dbReference>
<evidence type="ECO:0000256" key="4">
    <source>
        <dbReference type="ARBA" id="ARBA00023128"/>
    </source>
</evidence>
<proteinExistence type="predicted"/>
<keyword evidence="4" id="KW-0496">Mitochondrion</keyword>
<dbReference type="WBParaSite" id="maker-uti_cns_0046004-snap-gene-0.6-mRNA-1">
    <property type="protein sequence ID" value="maker-uti_cns_0046004-snap-gene-0.6-mRNA-1"/>
    <property type="gene ID" value="maker-uti_cns_0046004-snap-gene-0.6"/>
</dbReference>
<evidence type="ECO:0000256" key="1">
    <source>
        <dbReference type="ARBA" id="ARBA00004225"/>
    </source>
</evidence>
<feature type="region of interest" description="Disordered" evidence="6">
    <location>
        <begin position="1"/>
        <end position="65"/>
    </location>
</feature>
<dbReference type="Proteomes" id="UP000095280">
    <property type="component" value="Unplaced"/>
</dbReference>
<dbReference type="Gene3D" id="3.40.50.150">
    <property type="entry name" value="Vaccinia Virus protein VP39"/>
    <property type="match status" value="1"/>
</dbReference>
<name>A0A1I8J6G6_9PLAT</name>
<reference evidence="9 10" key="1">
    <citation type="submission" date="2016-11" db="UniProtKB">
        <authorList>
            <consortium name="WormBaseParasite"/>
        </authorList>
    </citation>
    <scope>IDENTIFICATION</scope>
</reference>
<protein>
    <submittedName>
        <fullName evidence="9 10">Methyltranfer_dom domain-containing protein</fullName>
    </submittedName>
</protein>
<evidence type="ECO:0000313" key="10">
    <source>
        <dbReference type="WBParaSite" id="maker-uti_cns_0046004-snap-gene-0.6-mRNA-1"/>
    </source>
</evidence>
<dbReference type="InterPro" id="IPR025714">
    <property type="entry name" value="Methyltranfer_dom"/>
</dbReference>
<keyword evidence="2" id="KW-0812">Transmembrane</keyword>